<dbReference type="EMBL" id="QSBY01000009">
    <property type="protein sequence ID" value="RHW70440.1"/>
    <property type="molecule type" value="Genomic_DNA"/>
</dbReference>
<name>A0A3L6L7Q7_9TRYP</name>
<evidence type="ECO:0000256" key="3">
    <source>
        <dbReference type="ARBA" id="ARBA00022475"/>
    </source>
</evidence>
<keyword evidence="7" id="KW-0325">Glycoprotein</keyword>
<feature type="region of interest" description="Disordered" evidence="10">
    <location>
        <begin position="375"/>
        <end position="415"/>
    </location>
</feature>
<feature type="domain" description="Trypanosome variant surface glycoprotein B-type N-terminal" evidence="12">
    <location>
        <begin position="18"/>
        <end position="364"/>
    </location>
</feature>
<comment type="subcellular location">
    <subcellularLocation>
        <location evidence="2">Cell membrane</location>
        <topology evidence="2">Lipid-anchor</topology>
        <topology evidence="2">GPI-anchor</topology>
    </subcellularLocation>
</comment>
<keyword evidence="9" id="KW-0175">Coiled coil</keyword>
<feature type="chain" id="PRO_5018206171" evidence="11">
    <location>
        <begin position="22"/>
        <end position="489"/>
    </location>
</feature>
<dbReference type="GO" id="GO:0098552">
    <property type="term" value="C:side of membrane"/>
    <property type="evidence" value="ECO:0007669"/>
    <property type="project" value="UniProtKB-KW"/>
</dbReference>
<accession>A0A3L6L7Q7</accession>
<evidence type="ECO:0000313" key="14">
    <source>
        <dbReference type="Proteomes" id="UP000266743"/>
    </source>
</evidence>
<sequence>MLIGKWAIFVSIVTLPLIRRAALVAKGAENEGDFRALCGLINLAVKPGDHAALLARVEDTAANIGAISLAIEYQSFSDLERATKDWEEIADDRKHSHETNEGHRKFWTGARSKLGGPEKDKYAVWTGSALSKEDKRKVENAAERAEECMEENDGLWRILKETSIEKNLIEALYGSGQQNGEVMRGTYGREHVCGKGTFTASWAGLALSIDLLCLCGASGSAVESDQGCCAQCETGGNSDTWIPSQGGEKQWRALKHQCEKIGSNAKLSRKSLSDAMNLLLKRLQAPPGPDSGRLMVLGKFEGNLATGCTGVIKNGQGRCVQYSASNLNRNNPTLPWLEKMKAAADAIDQLSAIDARLSELEDEIMALNAKHIKIRPGREGGSPYSGSRGAEGRNKWPGSPRLEQSNGNREGISKPVDVAAVRSEDEGDGGDSSPLLECNDYKREQTCAGLKAEMGCEWNGGACVAATRRRVVRSGVNNLQTPLALFLLL</sequence>
<evidence type="ECO:0000256" key="10">
    <source>
        <dbReference type="SAM" id="MobiDB-lite"/>
    </source>
</evidence>
<evidence type="ECO:0000256" key="1">
    <source>
        <dbReference type="ARBA" id="ARBA00002523"/>
    </source>
</evidence>
<evidence type="ECO:0000256" key="5">
    <source>
        <dbReference type="ARBA" id="ARBA00022729"/>
    </source>
</evidence>
<evidence type="ECO:0000259" key="12">
    <source>
        <dbReference type="Pfam" id="PF13206"/>
    </source>
</evidence>
<proteinExistence type="predicted"/>
<keyword evidence="4" id="KW-0336">GPI-anchor</keyword>
<dbReference type="AlphaFoldDB" id="A0A3L6L7Q7"/>
<evidence type="ECO:0000256" key="2">
    <source>
        <dbReference type="ARBA" id="ARBA00004609"/>
    </source>
</evidence>
<comment type="function">
    <text evidence="1">VSG forms a coat on the surface of the parasite. The trypanosome evades the immune response of the host by expressing a series of antigenically distinct VSGs from an estimated 1000 VSG genes.</text>
</comment>
<organism evidence="13 14">
    <name type="scientific">Trypanosoma brucei equiperdum</name>
    <dbReference type="NCBI Taxonomy" id="630700"/>
    <lineage>
        <taxon>Eukaryota</taxon>
        <taxon>Discoba</taxon>
        <taxon>Euglenozoa</taxon>
        <taxon>Kinetoplastea</taxon>
        <taxon>Metakinetoplastina</taxon>
        <taxon>Trypanosomatida</taxon>
        <taxon>Trypanosomatidae</taxon>
        <taxon>Trypanosoma</taxon>
    </lineage>
</organism>
<dbReference type="GO" id="GO:0005886">
    <property type="term" value="C:plasma membrane"/>
    <property type="evidence" value="ECO:0007669"/>
    <property type="project" value="UniProtKB-SubCell"/>
</dbReference>
<dbReference type="Pfam" id="PF13206">
    <property type="entry name" value="VSG_B"/>
    <property type="match status" value="1"/>
</dbReference>
<evidence type="ECO:0000256" key="6">
    <source>
        <dbReference type="ARBA" id="ARBA00023136"/>
    </source>
</evidence>
<evidence type="ECO:0000256" key="8">
    <source>
        <dbReference type="ARBA" id="ARBA00023288"/>
    </source>
</evidence>
<evidence type="ECO:0000256" key="9">
    <source>
        <dbReference type="SAM" id="Coils"/>
    </source>
</evidence>
<keyword evidence="8" id="KW-0449">Lipoprotein</keyword>
<comment type="caution">
    <text evidence="13">The sequence shown here is derived from an EMBL/GenBank/DDBJ whole genome shotgun (WGS) entry which is preliminary data.</text>
</comment>
<reference evidence="13 14" key="1">
    <citation type="submission" date="2018-09" db="EMBL/GenBank/DDBJ databases">
        <title>whole genome sequence of T. equiperdum IVM-t1 strain.</title>
        <authorList>
            <person name="Suganuma K."/>
        </authorList>
    </citation>
    <scope>NUCLEOTIDE SEQUENCE [LARGE SCALE GENOMIC DNA]</scope>
    <source>
        <strain evidence="13 14">IVM-t1</strain>
    </source>
</reference>
<protein>
    <submittedName>
        <fullName evidence="13">Variant surface glycoprotein</fullName>
    </submittedName>
</protein>
<keyword evidence="6" id="KW-0472">Membrane</keyword>
<dbReference type="InterPro" id="IPR025932">
    <property type="entry name" value="Trypano_VSG_B_N_dom"/>
</dbReference>
<gene>
    <name evidence="13" type="ORF">DPX39_090038000</name>
</gene>
<feature type="signal peptide" evidence="11">
    <location>
        <begin position="1"/>
        <end position="21"/>
    </location>
</feature>
<evidence type="ECO:0000256" key="7">
    <source>
        <dbReference type="ARBA" id="ARBA00023180"/>
    </source>
</evidence>
<keyword evidence="5 11" id="KW-0732">Signal</keyword>
<evidence type="ECO:0000256" key="4">
    <source>
        <dbReference type="ARBA" id="ARBA00022622"/>
    </source>
</evidence>
<evidence type="ECO:0000313" key="13">
    <source>
        <dbReference type="EMBL" id="RHW70440.1"/>
    </source>
</evidence>
<keyword evidence="3" id="KW-1003">Cell membrane</keyword>
<feature type="coiled-coil region" evidence="9">
    <location>
        <begin position="343"/>
        <end position="370"/>
    </location>
</feature>
<dbReference type="Proteomes" id="UP000266743">
    <property type="component" value="Chromosome 9"/>
</dbReference>
<evidence type="ECO:0000256" key="11">
    <source>
        <dbReference type="SAM" id="SignalP"/>
    </source>
</evidence>